<dbReference type="GeneID" id="37023204"/>
<gene>
    <name evidence="2" type="ORF">FA14DRAFT_185029</name>
</gene>
<dbReference type="EMBL" id="KZ819604">
    <property type="protein sequence ID" value="PWN33173.1"/>
    <property type="molecule type" value="Genomic_DNA"/>
</dbReference>
<reference evidence="2 3" key="1">
    <citation type="journal article" date="2018" name="Mol. Biol. Evol.">
        <title>Broad Genomic Sampling Reveals a Smut Pathogenic Ancestry of the Fungal Clade Ustilaginomycotina.</title>
        <authorList>
            <person name="Kijpornyongpan T."/>
            <person name="Mondo S.J."/>
            <person name="Barry K."/>
            <person name="Sandor L."/>
            <person name="Lee J."/>
            <person name="Lipzen A."/>
            <person name="Pangilinan J."/>
            <person name="LaButti K."/>
            <person name="Hainaut M."/>
            <person name="Henrissat B."/>
            <person name="Grigoriev I.V."/>
            <person name="Spatafora J.W."/>
            <person name="Aime M.C."/>
        </authorList>
    </citation>
    <scope>NUCLEOTIDE SEQUENCE [LARGE SCALE GENOMIC DNA]</scope>
    <source>
        <strain evidence="2 3">MCA 3882</strain>
    </source>
</reference>
<keyword evidence="1" id="KW-0732">Signal</keyword>
<dbReference type="Proteomes" id="UP000245771">
    <property type="component" value="Unassembled WGS sequence"/>
</dbReference>
<feature type="signal peptide" evidence="1">
    <location>
        <begin position="1"/>
        <end position="31"/>
    </location>
</feature>
<dbReference type="AlphaFoldDB" id="A0A316VAF7"/>
<name>A0A316VAF7_9BASI</name>
<keyword evidence="3" id="KW-1185">Reference proteome</keyword>
<accession>A0A316VAF7</accession>
<protein>
    <submittedName>
        <fullName evidence="2">Uncharacterized protein</fullName>
    </submittedName>
</protein>
<organism evidence="2 3">
    <name type="scientific">Meira miltonrushii</name>
    <dbReference type="NCBI Taxonomy" id="1280837"/>
    <lineage>
        <taxon>Eukaryota</taxon>
        <taxon>Fungi</taxon>
        <taxon>Dikarya</taxon>
        <taxon>Basidiomycota</taxon>
        <taxon>Ustilaginomycotina</taxon>
        <taxon>Exobasidiomycetes</taxon>
        <taxon>Exobasidiales</taxon>
        <taxon>Brachybasidiaceae</taxon>
        <taxon>Meira</taxon>
    </lineage>
</organism>
<proteinExistence type="predicted"/>
<sequence>MAFSSLKSAMNFSIAIYLTSWLLISLQLASCTPVTTTNTDSTGHGTHYPASNKVVKTPTEWLQGKKPPPNPNTPGVNAVMDQVYAQRPHSPRRASVAAQNRPIYDLSRQKAYTYGRMDNVVSFGIKHGKFSDNKKQEMGVTRGVVNDLKLKYHDRAEALLPHH</sequence>
<evidence type="ECO:0000256" key="1">
    <source>
        <dbReference type="SAM" id="SignalP"/>
    </source>
</evidence>
<feature type="chain" id="PRO_5016423036" evidence="1">
    <location>
        <begin position="32"/>
        <end position="163"/>
    </location>
</feature>
<dbReference type="RefSeq" id="XP_025353475.1">
    <property type="nucleotide sequence ID" value="XM_025501423.1"/>
</dbReference>
<evidence type="ECO:0000313" key="2">
    <source>
        <dbReference type="EMBL" id="PWN33173.1"/>
    </source>
</evidence>
<dbReference type="InParanoid" id="A0A316VAF7"/>
<evidence type="ECO:0000313" key="3">
    <source>
        <dbReference type="Proteomes" id="UP000245771"/>
    </source>
</evidence>